<evidence type="ECO:0000313" key="2">
    <source>
        <dbReference type="EMBL" id="KAJ7404314.1"/>
    </source>
</evidence>
<gene>
    <name evidence="2" type="ORF">WISP_146158</name>
</gene>
<evidence type="ECO:0000256" key="1">
    <source>
        <dbReference type="RuleBase" id="RU369091"/>
    </source>
</evidence>
<comment type="subcellular location">
    <subcellularLocation>
        <location evidence="1">Cell membrane</location>
        <topology evidence="1">Multi-pass membrane protein</topology>
    </subcellularLocation>
</comment>
<dbReference type="PANTHER" id="PTHR12064">
    <property type="entry name" value="METAL TRANSPORTER CNNM"/>
    <property type="match status" value="1"/>
</dbReference>
<dbReference type="InterPro" id="IPR045095">
    <property type="entry name" value="ACDP"/>
</dbReference>
<comment type="function">
    <text evidence="1">Metal transporter.</text>
</comment>
<comment type="similarity">
    <text evidence="1">Belongs to the ACDP family.</text>
</comment>
<protein>
    <recommendedName>
        <fullName evidence="1">Metal transporter</fullName>
    </recommendedName>
</protein>
<sequence length="124" mass="13288">MVEDVITLLPDCSMISSDTVLDSNTMSEIMTSGDTQITVYEGNSANLYVQGPAFVDPNNCTTPQTIQNKVSSEITGINPNICYWCQSGTKGLAMALVNASLDSLGELNTKQLVDELGFVTALKM</sequence>
<organism evidence="2 3">
    <name type="scientific">Willisornis vidua</name>
    <name type="common">Xingu scale-backed antbird</name>
    <dbReference type="NCBI Taxonomy" id="1566151"/>
    <lineage>
        <taxon>Eukaryota</taxon>
        <taxon>Metazoa</taxon>
        <taxon>Chordata</taxon>
        <taxon>Craniata</taxon>
        <taxon>Vertebrata</taxon>
        <taxon>Euteleostomi</taxon>
        <taxon>Archelosauria</taxon>
        <taxon>Archosauria</taxon>
        <taxon>Dinosauria</taxon>
        <taxon>Saurischia</taxon>
        <taxon>Theropoda</taxon>
        <taxon>Coelurosauria</taxon>
        <taxon>Aves</taxon>
        <taxon>Neognathae</taxon>
        <taxon>Neoaves</taxon>
        <taxon>Telluraves</taxon>
        <taxon>Australaves</taxon>
        <taxon>Passeriformes</taxon>
        <taxon>Thamnophilidae</taxon>
        <taxon>Willisornis</taxon>
    </lineage>
</organism>
<name>A0ABQ9CPT1_9PASS</name>
<proteinExistence type="inferred from homology"/>
<evidence type="ECO:0000313" key="3">
    <source>
        <dbReference type="Proteomes" id="UP001145742"/>
    </source>
</evidence>
<keyword evidence="3" id="KW-1185">Reference proteome</keyword>
<reference evidence="2" key="1">
    <citation type="submission" date="2019-10" db="EMBL/GenBank/DDBJ databases">
        <authorList>
            <person name="Soares A.E.R."/>
            <person name="Aleixo A."/>
            <person name="Schneider P."/>
            <person name="Miyaki C.Y."/>
            <person name="Schneider M.P."/>
            <person name="Mello C."/>
            <person name="Vasconcelos A.T.R."/>
        </authorList>
    </citation>
    <scope>NUCLEOTIDE SEQUENCE</scope>
    <source>
        <tissue evidence="2">Muscle</tissue>
    </source>
</reference>
<accession>A0ABQ9CPT1</accession>
<dbReference type="EMBL" id="WHWB01034779">
    <property type="protein sequence ID" value="KAJ7404314.1"/>
    <property type="molecule type" value="Genomic_DNA"/>
</dbReference>
<dbReference type="InterPro" id="IPR046342">
    <property type="entry name" value="CBS_dom_sf"/>
</dbReference>
<dbReference type="Gene3D" id="3.10.580.10">
    <property type="entry name" value="CBS-domain"/>
    <property type="match status" value="1"/>
</dbReference>
<dbReference type="PANTHER" id="PTHR12064:SF94">
    <property type="entry name" value="UNEXTENDED PROTEIN"/>
    <property type="match status" value="1"/>
</dbReference>
<dbReference type="Proteomes" id="UP001145742">
    <property type="component" value="Unassembled WGS sequence"/>
</dbReference>
<comment type="caution">
    <text evidence="2">The sequence shown here is derived from an EMBL/GenBank/DDBJ whole genome shotgun (WGS) entry which is preliminary data.</text>
</comment>